<evidence type="ECO:0000313" key="4">
    <source>
        <dbReference type="Proteomes" id="UP000256328"/>
    </source>
</evidence>
<feature type="region of interest" description="Disordered" evidence="1">
    <location>
        <begin position="220"/>
        <end position="450"/>
    </location>
</feature>
<feature type="compositionally biased region" description="Basic and acidic residues" evidence="1">
    <location>
        <begin position="543"/>
        <end position="560"/>
    </location>
</feature>
<proteinExistence type="predicted"/>
<evidence type="ECO:0000313" key="3">
    <source>
        <dbReference type="EMBL" id="RDW66661.1"/>
    </source>
</evidence>
<evidence type="ECO:0000259" key="2">
    <source>
        <dbReference type="Pfam" id="PF26118"/>
    </source>
</evidence>
<dbReference type="Proteomes" id="UP000256328">
    <property type="component" value="Unassembled WGS sequence"/>
</dbReference>
<feature type="compositionally biased region" description="Basic and acidic residues" evidence="1">
    <location>
        <begin position="352"/>
        <end position="387"/>
    </location>
</feature>
<sequence length="877" mass="100277">MDPRYRYSGRRSPTLYNPARASLPLNLLHPEQNHHHHPHHHLHAVPTARREVIPISVSQPRTSAERINIGGPVTTTTYKIKADPSRSSNVREASRTRRATLDSHVIPTVITTSVASPTVARHRPVVHGNGNGRASPVPNPYRSSGEDQYYAVPASSGKHRHHHTNRYSVAMDNADMTRLAREREASNRLAIDRSREGQAYTATARPRTTYTTAVVRHPDTVADDYGDDGYGYTNPKDLVQYDLNTSGRRPRRDSYDGSRGRPSSTQSYDQVSRSYDNRERGPPPSTRGFAQVNARTWPIEPQPAPPRLTVPPLAPMDPIQRPASARPVEAVQRPVRVESYGDNLQATGLQRRSSDRRPVSVYQDRERRQPREETRDYYDPRDDDIRRERKHRREPSRDEVEQRGFGIRQDRVERDDRSEAPRVERPDRAERVERVERTERPEHKSGRDALTAGLSTAAAALGIGAITKKSSRDEGRDDREDREDQRIRREEREERDEQRRRRDREERETMEREARHRDEREDRTAKTARDEGFQDVRQPQRHNSRDERDFREDEPRRLRPEPSMTGAGLKPREDSPGSDEAARPRKPRSRRQSGATGTFNPRDALDLKALKEELANAAPPLPPKEPLDSAPTTSTPPRDTERTEIRDDRGRLGPLAPAANERQLRVVSPPRDQAHPPADKPVKGILRQPREKFPEDPAPIREGVAPLKDSKKDGIPPDARWTKISRKLVNPDALEAGKERYEAREDFVIVLRVLTREEVQAYAVATQQIRAAREEEEEAQEREERRRARRERHERHKRERENHGRGESTHRSRRHRHGDSPSDSQSDETTDEDQRSRVKMLEPAPRGSAGIPGQVAGPSMSGGLGDAMPTSSRRRDD</sequence>
<feature type="compositionally biased region" description="Basic and acidic residues" evidence="1">
    <location>
        <begin position="570"/>
        <end position="583"/>
    </location>
</feature>
<feature type="compositionally biased region" description="Basic and acidic residues" evidence="1">
    <location>
        <begin position="799"/>
        <end position="810"/>
    </location>
</feature>
<gene>
    <name evidence="3" type="ORF">BP5796_09410</name>
</gene>
<dbReference type="PANTHER" id="PTHR42081:SF1">
    <property type="entry name" value="ZINC FINGER PROTEIN DHHC DOMAIN CONTAINING PROTEIN"/>
    <property type="match status" value="1"/>
</dbReference>
<dbReference type="EMBL" id="PDLN01000014">
    <property type="protein sequence ID" value="RDW66661.1"/>
    <property type="molecule type" value="Genomic_DNA"/>
</dbReference>
<feature type="region of interest" description="Disordered" evidence="1">
    <location>
        <begin position="769"/>
        <end position="877"/>
    </location>
</feature>
<dbReference type="PANTHER" id="PTHR42081">
    <property type="entry name" value="ZINC FINGER PROTEIN DHHC DOMAIN CONTAINING PROTEIN"/>
    <property type="match status" value="1"/>
</dbReference>
<organism evidence="3 4">
    <name type="scientific">Coleophoma crateriformis</name>
    <dbReference type="NCBI Taxonomy" id="565419"/>
    <lineage>
        <taxon>Eukaryota</taxon>
        <taxon>Fungi</taxon>
        <taxon>Dikarya</taxon>
        <taxon>Ascomycota</taxon>
        <taxon>Pezizomycotina</taxon>
        <taxon>Leotiomycetes</taxon>
        <taxon>Helotiales</taxon>
        <taxon>Dermateaceae</taxon>
        <taxon>Coleophoma</taxon>
    </lineage>
</organism>
<feature type="compositionally biased region" description="Basic and acidic residues" evidence="1">
    <location>
        <begin position="638"/>
        <end position="651"/>
    </location>
</feature>
<keyword evidence="4" id="KW-1185">Reference proteome</keyword>
<feature type="compositionally biased region" description="Basic and acidic residues" evidence="1">
    <location>
        <begin position="603"/>
        <end position="614"/>
    </location>
</feature>
<feature type="compositionally biased region" description="Basic and acidic residues" evidence="1">
    <location>
        <begin position="672"/>
        <end position="699"/>
    </location>
</feature>
<feature type="compositionally biased region" description="Pro residues" evidence="1">
    <location>
        <begin position="300"/>
        <end position="315"/>
    </location>
</feature>
<feature type="region of interest" description="Disordered" evidence="1">
    <location>
        <begin position="124"/>
        <end position="145"/>
    </location>
</feature>
<name>A0A3D8QYA8_9HELO</name>
<dbReference type="Pfam" id="PF26118">
    <property type="entry name" value="DUF8035"/>
    <property type="match status" value="1"/>
</dbReference>
<feature type="compositionally biased region" description="Polar residues" evidence="1">
    <location>
        <begin position="261"/>
        <end position="274"/>
    </location>
</feature>
<feature type="compositionally biased region" description="Basic and acidic residues" evidence="1">
    <location>
        <begin position="395"/>
        <end position="447"/>
    </location>
</feature>
<feature type="compositionally biased region" description="Basic and acidic residues" evidence="1">
    <location>
        <begin position="184"/>
        <end position="196"/>
    </location>
</feature>
<reference evidence="3 4" key="1">
    <citation type="journal article" date="2018" name="IMA Fungus">
        <title>IMA Genome-F 9: Draft genome sequence of Annulohypoxylon stygium, Aspergillus mulundensis, Berkeleyomyces basicola (syn. Thielaviopsis basicola), Ceratocystis smalleyi, two Cercospora beticola strains, Coleophoma cylindrospora, Fusarium fracticaudum, Phialophora cf. hyalina, and Morchella septimelata.</title>
        <authorList>
            <person name="Wingfield B.D."/>
            <person name="Bills G.F."/>
            <person name="Dong Y."/>
            <person name="Huang W."/>
            <person name="Nel W.J."/>
            <person name="Swalarsk-Parry B.S."/>
            <person name="Vaghefi N."/>
            <person name="Wilken P.M."/>
            <person name="An Z."/>
            <person name="de Beer Z.W."/>
            <person name="De Vos L."/>
            <person name="Chen L."/>
            <person name="Duong T.A."/>
            <person name="Gao Y."/>
            <person name="Hammerbacher A."/>
            <person name="Kikkert J.R."/>
            <person name="Li Y."/>
            <person name="Li H."/>
            <person name="Li K."/>
            <person name="Li Q."/>
            <person name="Liu X."/>
            <person name="Ma X."/>
            <person name="Naidoo K."/>
            <person name="Pethybridge S.J."/>
            <person name="Sun J."/>
            <person name="Steenkamp E.T."/>
            <person name="van der Nest M.A."/>
            <person name="van Wyk S."/>
            <person name="Wingfield M.J."/>
            <person name="Xiong C."/>
            <person name="Yue Q."/>
            <person name="Zhang X."/>
        </authorList>
    </citation>
    <scope>NUCLEOTIDE SEQUENCE [LARGE SCALE GENOMIC DNA]</scope>
    <source>
        <strain evidence="3 4">BP5796</strain>
    </source>
</reference>
<dbReference type="InterPro" id="IPR058348">
    <property type="entry name" value="DUF8035"/>
</dbReference>
<protein>
    <recommendedName>
        <fullName evidence="2">DUF8035 domain-containing protein</fullName>
    </recommendedName>
</protein>
<feature type="region of interest" description="Disordered" evidence="1">
    <location>
        <begin position="184"/>
        <end position="205"/>
    </location>
</feature>
<accession>A0A3D8QYA8</accession>
<feature type="compositionally biased region" description="Polar residues" evidence="1">
    <location>
        <begin position="342"/>
        <end position="351"/>
    </location>
</feature>
<feature type="domain" description="DUF8035" evidence="2">
    <location>
        <begin position="718"/>
        <end position="772"/>
    </location>
</feature>
<comment type="caution">
    <text evidence="3">The sequence shown here is derived from an EMBL/GenBank/DDBJ whole genome shotgun (WGS) entry which is preliminary data.</text>
</comment>
<feature type="region of interest" description="Disordered" evidence="1">
    <location>
        <begin position="76"/>
        <end position="98"/>
    </location>
</feature>
<dbReference type="AlphaFoldDB" id="A0A3D8QYA8"/>
<feature type="compositionally biased region" description="Basic and acidic residues" evidence="1">
    <location>
        <begin position="470"/>
        <end position="534"/>
    </location>
</feature>
<feature type="region of interest" description="Disordered" evidence="1">
    <location>
        <begin position="463"/>
        <end position="719"/>
    </location>
</feature>
<evidence type="ECO:0000256" key="1">
    <source>
        <dbReference type="SAM" id="MobiDB-lite"/>
    </source>
</evidence>
<dbReference type="OrthoDB" id="5418088at2759"/>
<feature type="compositionally biased region" description="Basic residues" evidence="1">
    <location>
        <begin position="787"/>
        <end position="798"/>
    </location>
</feature>